<name>A0A2G2YSR2_CAPAN</name>
<comment type="caution">
    <text evidence="2">The sequence shown here is derived from an EMBL/GenBank/DDBJ whole genome shotgun (WGS) entry which is preliminary data.</text>
</comment>
<reference evidence="2 3" key="2">
    <citation type="journal article" date="2017" name="Genome Biol.">
        <title>New reference genome sequences of hot pepper reveal the massive evolution of plant disease-resistance genes by retroduplication.</title>
        <authorList>
            <person name="Kim S."/>
            <person name="Park J."/>
            <person name="Yeom S.I."/>
            <person name="Kim Y.M."/>
            <person name="Seo E."/>
            <person name="Kim K.T."/>
            <person name="Kim M.S."/>
            <person name="Lee J.M."/>
            <person name="Cheong K."/>
            <person name="Shin H.S."/>
            <person name="Kim S.B."/>
            <person name="Han K."/>
            <person name="Lee J."/>
            <person name="Park M."/>
            <person name="Lee H.A."/>
            <person name="Lee H.Y."/>
            <person name="Lee Y."/>
            <person name="Oh S."/>
            <person name="Lee J.H."/>
            <person name="Choi E."/>
            <person name="Choi E."/>
            <person name="Lee S.E."/>
            <person name="Jeon J."/>
            <person name="Kim H."/>
            <person name="Choi G."/>
            <person name="Song H."/>
            <person name="Lee J."/>
            <person name="Lee S.C."/>
            <person name="Kwon J.K."/>
            <person name="Lee H.Y."/>
            <person name="Koo N."/>
            <person name="Hong Y."/>
            <person name="Kim R.W."/>
            <person name="Kang W.H."/>
            <person name="Huh J.H."/>
            <person name="Kang B.C."/>
            <person name="Yang T.J."/>
            <person name="Lee Y.H."/>
            <person name="Bennetzen J.L."/>
            <person name="Choi D."/>
        </authorList>
    </citation>
    <scope>NUCLEOTIDE SEQUENCE [LARGE SCALE GENOMIC DNA]</scope>
    <source>
        <strain evidence="3">cv. CM334</strain>
    </source>
</reference>
<reference evidence="2 3" key="1">
    <citation type="journal article" date="2014" name="Nat. Genet.">
        <title>Genome sequence of the hot pepper provides insights into the evolution of pungency in Capsicum species.</title>
        <authorList>
            <person name="Kim S."/>
            <person name="Park M."/>
            <person name="Yeom S.I."/>
            <person name="Kim Y.M."/>
            <person name="Lee J.M."/>
            <person name="Lee H.A."/>
            <person name="Seo E."/>
            <person name="Choi J."/>
            <person name="Cheong K."/>
            <person name="Kim K.T."/>
            <person name="Jung K."/>
            <person name="Lee G.W."/>
            <person name="Oh S.K."/>
            <person name="Bae C."/>
            <person name="Kim S.B."/>
            <person name="Lee H.Y."/>
            <person name="Kim S.Y."/>
            <person name="Kim M.S."/>
            <person name="Kang B.C."/>
            <person name="Jo Y.D."/>
            <person name="Yang H.B."/>
            <person name="Jeong H.J."/>
            <person name="Kang W.H."/>
            <person name="Kwon J.K."/>
            <person name="Shin C."/>
            <person name="Lim J.Y."/>
            <person name="Park J.H."/>
            <person name="Huh J.H."/>
            <person name="Kim J.S."/>
            <person name="Kim B.D."/>
            <person name="Cohen O."/>
            <person name="Paran I."/>
            <person name="Suh M.C."/>
            <person name="Lee S.B."/>
            <person name="Kim Y.K."/>
            <person name="Shin Y."/>
            <person name="Noh S.J."/>
            <person name="Park J."/>
            <person name="Seo Y.S."/>
            <person name="Kwon S.Y."/>
            <person name="Kim H.A."/>
            <person name="Park J.M."/>
            <person name="Kim H.J."/>
            <person name="Choi S.B."/>
            <person name="Bosland P.W."/>
            <person name="Reeves G."/>
            <person name="Jo S.H."/>
            <person name="Lee B.W."/>
            <person name="Cho H.T."/>
            <person name="Choi H.S."/>
            <person name="Lee M.S."/>
            <person name="Yu Y."/>
            <person name="Do Choi Y."/>
            <person name="Park B.S."/>
            <person name="van Deynze A."/>
            <person name="Ashrafi H."/>
            <person name="Hill T."/>
            <person name="Kim W.T."/>
            <person name="Pai H.S."/>
            <person name="Ahn H.K."/>
            <person name="Yeam I."/>
            <person name="Giovannoni J.J."/>
            <person name="Rose J.K."/>
            <person name="Sorensen I."/>
            <person name="Lee S.J."/>
            <person name="Kim R.W."/>
            <person name="Choi I.Y."/>
            <person name="Choi B.S."/>
            <person name="Lim J.S."/>
            <person name="Lee Y.H."/>
            <person name="Choi D."/>
        </authorList>
    </citation>
    <scope>NUCLEOTIDE SEQUENCE [LARGE SCALE GENOMIC DNA]</scope>
    <source>
        <strain evidence="3">cv. CM334</strain>
    </source>
</reference>
<evidence type="ECO:0000313" key="2">
    <source>
        <dbReference type="EMBL" id="PHT72671.1"/>
    </source>
</evidence>
<dbReference type="PANTHER" id="PTHR46087">
    <property type="entry name" value="PUTATIVE, EXPRESSED-RELATED"/>
    <property type="match status" value="1"/>
</dbReference>
<keyword evidence="3" id="KW-1185">Reference proteome</keyword>
<protein>
    <recommendedName>
        <fullName evidence="1">Transposase-associated domain-containing protein</fullName>
    </recommendedName>
</protein>
<gene>
    <name evidence="2" type="ORF">T459_23456</name>
</gene>
<evidence type="ECO:0000259" key="1">
    <source>
        <dbReference type="Pfam" id="PF13963"/>
    </source>
</evidence>
<organism evidence="2 3">
    <name type="scientific">Capsicum annuum</name>
    <name type="common">Capsicum pepper</name>
    <dbReference type="NCBI Taxonomy" id="4072"/>
    <lineage>
        <taxon>Eukaryota</taxon>
        <taxon>Viridiplantae</taxon>
        <taxon>Streptophyta</taxon>
        <taxon>Embryophyta</taxon>
        <taxon>Tracheophyta</taxon>
        <taxon>Spermatophyta</taxon>
        <taxon>Magnoliopsida</taxon>
        <taxon>eudicotyledons</taxon>
        <taxon>Gunneridae</taxon>
        <taxon>Pentapetalae</taxon>
        <taxon>asterids</taxon>
        <taxon>lamiids</taxon>
        <taxon>Solanales</taxon>
        <taxon>Solanaceae</taxon>
        <taxon>Solanoideae</taxon>
        <taxon>Capsiceae</taxon>
        <taxon>Capsicum</taxon>
    </lineage>
</organism>
<evidence type="ECO:0000313" key="3">
    <source>
        <dbReference type="Proteomes" id="UP000222542"/>
    </source>
</evidence>
<dbReference type="Gramene" id="PHT72671">
    <property type="protein sequence ID" value="PHT72671"/>
    <property type="gene ID" value="T459_23456"/>
</dbReference>
<dbReference type="Pfam" id="PF13963">
    <property type="entry name" value="Transpos_assoc"/>
    <property type="match status" value="1"/>
</dbReference>
<dbReference type="STRING" id="4072.A0A2G2YSR2"/>
<dbReference type="EMBL" id="AYRZ02000009">
    <property type="protein sequence ID" value="PHT72671.1"/>
    <property type="molecule type" value="Genomic_DNA"/>
</dbReference>
<proteinExistence type="predicted"/>
<dbReference type="AlphaFoldDB" id="A0A2G2YSR2"/>
<dbReference type="Proteomes" id="UP000222542">
    <property type="component" value="Unassembled WGS sequence"/>
</dbReference>
<dbReference type="PANTHER" id="PTHR46087:SF9">
    <property type="entry name" value="ARM REPEAT SUPERFAMILY PROTEIN"/>
    <property type="match status" value="1"/>
</dbReference>
<dbReference type="InterPro" id="IPR055296">
    <property type="entry name" value="SRL2-like"/>
</dbReference>
<accession>A0A2G2YSR2</accession>
<sequence>MEVVPLLMNLLQYNDAKVGDAGPILDVMAVMLENITTFPEALFHQLLPVMVHPDYETRVGAHRIFSVILVPSSVSPQKGHMNMQNLQWILMYSEDRSWMNCLIWSDEFERGVKYFLEKAFELAPQENEILCPYRDCKNQYWYYRDVVEDHLLSRGFLASYTKNTFHGENACSRKTHYPINDDEGSNMCDDIDGLDYILLFDLNY</sequence>
<dbReference type="InterPro" id="IPR029480">
    <property type="entry name" value="Transpos_assoc"/>
</dbReference>
<feature type="domain" description="Transposase-associated" evidence="1">
    <location>
        <begin position="96"/>
        <end position="168"/>
    </location>
</feature>